<dbReference type="InterPro" id="IPR039422">
    <property type="entry name" value="MarR/SlyA-like"/>
</dbReference>
<dbReference type="Gene3D" id="1.10.10.10">
    <property type="entry name" value="Winged helix-like DNA-binding domain superfamily/Winged helix DNA-binding domain"/>
    <property type="match status" value="1"/>
</dbReference>
<sequence length="171" mass="19308">MTPTGANDPKYELAQQLGWDFELFHSFASPLIRVEMLEEMERLELSHQQIGLLFYLRAQPVQSLSEAAKAIRLSLPATSHLTERLVQRGLIDRSENPLNRRQKNIALAPSGLALLDRLEAATAKAYAQLLLHAPTETLDRLQSCTRILREALLSRPCTFHPHAQDTSQDDE</sequence>
<dbReference type="InterPro" id="IPR036388">
    <property type="entry name" value="WH-like_DNA-bd_sf"/>
</dbReference>
<dbReference type="GO" id="GO:0003677">
    <property type="term" value="F:DNA binding"/>
    <property type="evidence" value="ECO:0007669"/>
    <property type="project" value="UniProtKB-KW"/>
</dbReference>
<organism evidence="2 3">
    <name type="scientific">Deinococcus hopiensis KR-140</name>
    <dbReference type="NCBI Taxonomy" id="695939"/>
    <lineage>
        <taxon>Bacteria</taxon>
        <taxon>Thermotogati</taxon>
        <taxon>Deinococcota</taxon>
        <taxon>Deinococci</taxon>
        <taxon>Deinococcales</taxon>
        <taxon>Deinococcaceae</taxon>
        <taxon>Deinococcus</taxon>
    </lineage>
</organism>
<feature type="domain" description="HTH marR-type" evidence="1">
    <location>
        <begin position="10"/>
        <end position="153"/>
    </location>
</feature>
<dbReference type="PANTHER" id="PTHR33164:SF57">
    <property type="entry name" value="MARR-FAMILY TRANSCRIPTIONAL REGULATOR"/>
    <property type="match status" value="1"/>
</dbReference>
<dbReference type="RefSeq" id="WP_084051331.1">
    <property type="nucleotide sequence ID" value="NZ_FWWU01000011.1"/>
</dbReference>
<gene>
    <name evidence="2" type="ORF">SAMN00790413_05993</name>
</gene>
<evidence type="ECO:0000313" key="2">
    <source>
        <dbReference type="EMBL" id="SMB97494.1"/>
    </source>
</evidence>
<dbReference type="PANTHER" id="PTHR33164">
    <property type="entry name" value="TRANSCRIPTIONAL REGULATOR, MARR FAMILY"/>
    <property type="match status" value="1"/>
</dbReference>
<accession>A0A1W1VX73</accession>
<protein>
    <submittedName>
        <fullName evidence="2">DNA-binding transcriptional regulator, MarR family</fullName>
    </submittedName>
</protein>
<dbReference type="SMART" id="SM00347">
    <property type="entry name" value="HTH_MARR"/>
    <property type="match status" value="1"/>
</dbReference>
<evidence type="ECO:0000259" key="1">
    <source>
        <dbReference type="PROSITE" id="PS50995"/>
    </source>
</evidence>
<dbReference type="EMBL" id="FWWU01000011">
    <property type="protein sequence ID" value="SMB97494.1"/>
    <property type="molecule type" value="Genomic_DNA"/>
</dbReference>
<dbReference type="Pfam" id="PF01047">
    <property type="entry name" value="MarR"/>
    <property type="match status" value="1"/>
</dbReference>
<dbReference type="GO" id="GO:0003700">
    <property type="term" value="F:DNA-binding transcription factor activity"/>
    <property type="evidence" value="ECO:0007669"/>
    <property type="project" value="InterPro"/>
</dbReference>
<evidence type="ECO:0000313" key="3">
    <source>
        <dbReference type="Proteomes" id="UP000192582"/>
    </source>
</evidence>
<dbReference type="AlphaFoldDB" id="A0A1W1VX73"/>
<dbReference type="PROSITE" id="PS50995">
    <property type="entry name" value="HTH_MARR_2"/>
    <property type="match status" value="1"/>
</dbReference>
<proteinExistence type="predicted"/>
<dbReference type="OrthoDB" id="582199at2"/>
<keyword evidence="3" id="KW-1185">Reference proteome</keyword>
<reference evidence="2 3" key="1">
    <citation type="submission" date="2017-04" db="EMBL/GenBank/DDBJ databases">
        <authorList>
            <person name="Afonso C.L."/>
            <person name="Miller P.J."/>
            <person name="Scott M.A."/>
            <person name="Spackman E."/>
            <person name="Goraichik I."/>
            <person name="Dimitrov K.M."/>
            <person name="Suarez D.L."/>
            <person name="Swayne D.E."/>
        </authorList>
    </citation>
    <scope>NUCLEOTIDE SEQUENCE [LARGE SCALE GENOMIC DNA]</scope>
    <source>
        <strain evidence="2 3">KR-140</strain>
    </source>
</reference>
<name>A0A1W1VX73_9DEIO</name>
<keyword evidence="2" id="KW-0238">DNA-binding</keyword>
<dbReference type="GO" id="GO:0006950">
    <property type="term" value="P:response to stress"/>
    <property type="evidence" value="ECO:0007669"/>
    <property type="project" value="TreeGrafter"/>
</dbReference>
<dbReference type="Proteomes" id="UP000192582">
    <property type="component" value="Unassembled WGS sequence"/>
</dbReference>
<dbReference type="STRING" id="695939.SAMN00790413_05993"/>
<dbReference type="SUPFAM" id="SSF46785">
    <property type="entry name" value="Winged helix' DNA-binding domain"/>
    <property type="match status" value="1"/>
</dbReference>
<dbReference type="InterPro" id="IPR000835">
    <property type="entry name" value="HTH_MarR-typ"/>
</dbReference>
<dbReference type="InterPro" id="IPR036390">
    <property type="entry name" value="WH_DNA-bd_sf"/>
</dbReference>